<dbReference type="Pfam" id="PF26370">
    <property type="entry name" value="KDD_N"/>
    <property type="match status" value="1"/>
</dbReference>
<dbReference type="Gene3D" id="3.40.50.720">
    <property type="entry name" value="NAD(P)-binding Rossmann-like Domain"/>
    <property type="match status" value="1"/>
</dbReference>
<evidence type="ECO:0000259" key="2">
    <source>
        <dbReference type="Pfam" id="PF26370"/>
    </source>
</evidence>
<dbReference type="AlphaFoldDB" id="A0A150QF88"/>
<dbReference type="Gene3D" id="3.90.180.10">
    <property type="entry name" value="Medium-chain alcohol dehydrogenases, catalytic domain"/>
    <property type="match status" value="1"/>
</dbReference>
<gene>
    <name evidence="3" type="ORF">BE15_32145</name>
</gene>
<organism evidence="3 4">
    <name type="scientific">Sorangium cellulosum</name>
    <name type="common">Polyangium cellulosum</name>
    <dbReference type="NCBI Taxonomy" id="56"/>
    <lineage>
        <taxon>Bacteria</taxon>
        <taxon>Pseudomonadati</taxon>
        <taxon>Myxococcota</taxon>
        <taxon>Polyangia</taxon>
        <taxon>Polyangiales</taxon>
        <taxon>Polyangiaceae</taxon>
        <taxon>Sorangium</taxon>
    </lineage>
</organism>
<dbReference type="Proteomes" id="UP000075260">
    <property type="component" value="Unassembled WGS sequence"/>
</dbReference>
<reference evidence="3 4" key="1">
    <citation type="submission" date="2014-02" db="EMBL/GenBank/DDBJ databases">
        <title>The small core and large imbalanced accessory genome model reveals a collaborative survival strategy of Sorangium cellulosum strains in nature.</title>
        <authorList>
            <person name="Han K."/>
            <person name="Peng R."/>
            <person name="Blom J."/>
            <person name="Li Y.-Z."/>
        </authorList>
    </citation>
    <scope>NUCLEOTIDE SEQUENCE [LARGE SCALE GENOMIC DNA]</scope>
    <source>
        <strain evidence="3 4">So0008-312</strain>
    </source>
</reference>
<comment type="caution">
    <text evidence="3">The sequence shown here is derived from an EMBL/GenBank/DDBJ whole genome shotgun (WGS) entry which is preliminary data.</text>
</comment>
<dbReference type="OrthoDB" id="48703at2"/>
<name>A0A150QF88_SORCE</name>
<accession>A0A150QF88</accession>
<evidence type="ECO:0000256" key="1">
    <source>
        <dbReference type="SAM" id="MobiDB-lite"/>
    </source>
</evidence>
<dbReference type="InterPro" id="IPR036291">
    <property type="entry name" value="NAD(P)-bd_dom_sf"/>
</dbReference>
<dbReference type="EMBL" id="JEMA01000724">
    <property type="protein sequence ID" value="KYF66654.1"/>
    <property type="molecule type" value="Genomic_DNA"/>
</dbReference>
<dbReference type="SUPFAM" id="SSF51735">
    <property type="entry name" value="NAD(P)-binding Rossmann-fold domains"/>
    <property type="match status" value="1"/>
</dbReference>
<feature type="domain" description="L-erythro-3,5-diaminohexanoate dehydrogenase N-terminal" evidence="2">
    <location>
        <begin position="25"/>
        <end position="172"/>
    </location>
</feature>
<feature type="region of interest" description="Disordered" evidence="1">
    <location>
        <begin position="18"/>
        <end position="38"/>
    </location>
</feature>
<evidence type="ECO:0000313" key="3">
    <source>
        <dbReference type="EMBL" id="KYF66654.1"/>
    </source>
</evidence>
<evidence type="ECO:0000313" key="4">
    <source>
        <dbReference type="Proteomes" id="UP000075260"/>
    </source>
</evidence>
<dbReference type="InterPro" id="IPR058932">
    <property type="entry name" value="KDD_N"/>
</dbReference>
<proteinExistence type="predicted"/>
<sequence length="360" mass="37362">MLNGLGVNSEATQRTLAAGDPLGTHRVLDPPGALPQPAERLDADASRHFETEIVVDVETLNIDAASFRQMEEASGGDPDGVTRLVLETVARRGKQHNPVTGSGGMLLGVVRRVGSLAEHRGVAVGDRIATLASLSLTPLSLRRIVAVRPASAQLDVEGTAIVFASAPIARMPSDMPERLALALLDVAGAAPQVARLAGPRDSIVVLGAGGKSGLLCAAEARRCVGRSGRVIGVEASPEFAADLRALAICDHVAVVDARDPIAVRDAVLPFTGDAGADLTLSCVNVAGVELSAIVVTRDRGKTYFFAMSTSFTAAALGAEGIGKDVDLYIGNGYAHGHAEHTLALVREHPALERLMASRYG</sequence>
<protein>
    <submittedName>
        <fullName evidence="3">L-erythro-3,5-diaminohexanoate dehydrogenase</fullName>
    </submittedName>
</protein>